<keyword evidence="3" id="KW-0106">Calcium</keyword>
<dbReference type="AlphaFoldDB" id="A0A2P8CHN2"/>
<name>A0A2P8CHN2_9BACT</name>
<comment type="cofactor">
    <cofactor evidence="1">
        <name>Ca(2+)</name>
        <dbReference type="ChEBI" id="CHEBI:29108"/>
    </cofactor>
</comment>
<dbReference type="GO" id="GO:0016787">
    <property type="term" value="F:hydrolase activity"/>
    <property type="evidence" value="ECO:0007669"/>
    <property type="project" value="UniProtKB-KW"/>
</dbReference>
<evidence type="ECO:0000256" key="3">
    <source>
        <dbReference type="ARBA" id="ARBA00022837"/>
    </source>
</evidence>
<protein>
    <submittedName>
        <fullName evidence="6">Glycosyl hydrolase family 97</fullName>
    </submittedName>
</protein>
<dbReference type="PANTHER" id="PTHR35803">
    <property type="entry name" value="GLUCAN 1,4-ALPHA-GLUCOSIDASE SUSB-RELATED"/>
    <property type="match status" value="1"/>
</dbReference>
<evidence type="ECO:0000259" key="4">
    <source>
        <dbReference type="Pfam" id="PF14508"/>
    </source>
</evidence>
<dbReference type="PANTHER" id="PTHR35803:SF2">
    <property type="entry name" value="RETAINING ALPHA-GALACTOSIDASE"/>
    <property type="match status" value="1"/>
</dbReference>
<evidence type="ECO:0000313" key="6">
    <source>
        <dbReference type="EMBL" id="PSK84483.1"/>
    </source>
</evidence>
<evidence type="ECO:0000256" key="2">
    <source>
        <dbReference type="ARBA" id="ARBA00011245"/>
    </source>
</evidence>
<dbReference type="Proteomes" id="UP000396862">
    <property type="component" value="Unassembled WGS sequence"/>
</dbReference>
<reference evidence="6 7" key="1">
    <citation type="submission" date="2018-03" db="EMBL/GenBank/DDBJ databases">
        <title>Genomic Encyclopedia of Archaeal and Bacterial Type Strains, Phase II (KMG-II): from individual species to whole genera.</title>
        <authorList>
            <person name="Goeker M."/>
        </authorList>
    </citation>
    <scope>NUCLEOTIDE SEQUENCE [LARGE SCALE GENOMIC DNA]</scope>
    <source>
        <strain evidence="6 7">DSM 27267</strain>
    </source>
</reference>
<dbReference type="Gene3D" id="2.70.98.10">
    <property type="match status" value="1"/>
</dbReference>
<keyword evidence="6" id="KW-0378">Hydrolase</keyword>
<reference evidence="5 8" key="2">
    <citation type="submission" date="2019-10" db="EMBL/GenBank/DDBJ databases">
        <title>Prolixibacter strains distinguished by the presence of nitrate reductase genes were adept at nitrate-dependent anaerobic corrosion of metallic iron and carbon steel.</title>
        <authorList>
            <person name="Iino T."/>
            <person name="Shono N."/>
            <person name="Ito K."/>
            <person name="Nakamura R."/>
            <person name="Sueoka K."/>
            <person name="Harayama S."/>
            <person name="Ohkuma M."/>
        </authorList>
    </citation>
    <scope>NUCLEOTIDE SEQUENCE [LARGE SCALE GENOMIC DNA]</scope>
    <source>
        <strain evidence="5 8">MIC1-1</strain>
    </source>
</reference>
<evidence type="ECO:0000313" key="7">
    <source>
        <dbReference type="Proteomes" id="UP000240621"/>
    </source>
</evidence>
<evidence type="ECO:0000313" key="5">
    <source>
        <dbReference type="EMBL" id="GET20654.1"/>
    </source>
</evidence>
<dbReference type="Proteomes" id="UP000240621">
    <property type="component" value="Unassembled WGS sequence"/>
</dbReference>
<evidence type="ECO:0000313" key="8">
    <source>
        <dbReference type="Proteomes" id="UP000396862"/>
    </source>
</evidence>
<dbReference type="InterPro" id="IPR029486">
    <property type="entry name" value="GH97_N"/>
</dbReference>
<proteinExistence type="predicted"/>
<evidence type="ECO:0000256" key="1">
    <source>
        <dbReference type="ARBA" id="ARBA00001913"/>
    </source>
</evidence>
<dbReference type="EMBL" id="BLAU01000001">
    <property type="protein sequence ID" value="GET20654.1"/>
    <property type="molecule type" value="Genomic_DNA"/>
</dbReference>
<organism evidence="6 7">
    <name type="scientific">Prolixibacter denitrificans</name>
    <dbReference type="NCBI Taxonomy" id="1541063"/>
    <lineage>
        <taxon>Bacteria</taxon>
        <taxon>Pseudomonadati</taxon>
        <taxon>Bacteroidota</taxon>
        <taxon>Bacteroidia</taxon>
        <taxon>Marinilabiliales</taxon>
        <taxon>Prolixibacteraceae</taxon>
        <taxon>Prolixibacter</taxon>
    </lineage>
</organism>
<dbReference type="OrthoDB" id="9866401at2"/>
<dbReference type="RefSeq" id="WP_106541078.1">
    <property type="nucleotide sequence ID" value="NZ_BLAU01000001.1"/>
</dbReference>
<comment type="subunit">
    <text evidence="2">Monomer.</text>
</comment>
<gene>
    <name evidence="6" type="ORF">CLV93_102271</name>
    <name evidence="5" type="ORF">JCM18694_09000</name>
</gene>
<sequence length="272" mass="31069">MRRTGNLFQKATNLSAIFVFLFLLSGCYQPKKDFYRFNGENALEMRAPSGQIKLFFEAFPQKGILFSINYKGRNILEPSRLGLTNAENKAFLSQPEVEKVIGRSYREQQAGEAADAHNYNELAIYLRSKEVPDRRMKLLVRLYGNNVMAFRCEVLSGLSENIDINGELTEFILPKGRQNNFYSGQLGDNPIQPDTHIDFPVWFSSRNAWVRISDIEKVPTASLRKTGDFTLDVISETGTVINFFPFPFPWREITIADSKETIMNTEIPSSLK</sequence>
<accession>A0A2P8CHN2</accession>
<dbReference type="EMBL" id="PYGC01000002">
    <property type="protein sequence ID" value="PSK84483.1"/>
    <property type="molecule type" value="Genomic_DNA"/>
</dbReference>
<dbReference type="Pfam" id="PF14508">
    <property type="entry name" value="GH97_N"/>
    <property type="match status" value="1"/>
</dbReference>
<comment type="caution">
    <text evidence="6">The sequence shown here is derived from an EMBL/GenBank/DDBJ whole genome shotgun (WGS) entry which is preliminary data.</text>
</comment>
<dbReference type="InterPro" id="IPR014718">
    <property type="entry name" value="GH-type_carb-bd"/>
</dbReference>
<feature type="domain" description="Glycosyl-hydrolase 97 N-terminal" evidence="4">
    <location>
        <begin position="47"/>
        <end position="271"/>
    </location>
</feature>
<dbReference type="InterPro" id="IPR052720">
    <property type="entry name" value="Glycosyl_hydrolase_97"/>
</dbReference>
<keyword evidence="8" id="KW-1185">Reference proteome</keyword>
<dbReference type="GO" id="GO:0030246">
    <property type="term" value="F:carbohydrate binding"/>
    <property type="evidence" value="ECO:0007669"/>
    <property type="project" value="InterPro"/>
</dbReference>
<dbReference type="PROSITE" id="PS51257">
    <property type="entry name" value="PROKAR_LIPOPROTEIN"/>
    <property type="match status" value="1"/>
</dbReference>